<feature type="domain" description="Retrotransposon gag" evidence="1">
    <location>
        <begin position="87"/>
        <end position="142"/>
    </location>
</feature>
<dbReference type="PANTHER" id="PTHR33223:SF3">
    <property type="match status" value="1"/>
</dbReference>
<comment type="caution">
    <text evidence="2">The sequence shown here is derived from an EMBL/GenBank/DDBJ whole genome shotgun (WGS) entry which is preliminary data.</text>
</comment>
<dbReference type="InterPro" id="IPR005162">
    <property type="entry name" value="Retrotrans_gag_dom"/>
</dbReference>
<evidence type="ECO:0000313" key="3">
    <source>
        <dbReference type="Proteomes" id="UP000257109"/>
    </source>
</evidence>
<organism evidence="2 3">
    <name type="scientific">Mucuna pruriens</name>
    <name type="common">Velvet bean</name>
    <name type="synonym">Dolichos pruriens</name>
    <dbReference type="NCBI Taxonomy" id="157652"/>
    <lineage>
        <taxon>Eukaryota</taxon>
        <taxon>Viridiplantae</taxon>
        <taxon>Streptophyta</taxon>
        <taxon>Embryophyta</taxon>
        <taxon>Tracheophyta</taxon>
        <taxon>Spermatophyta</taxon>
        <taxon>Magnoliopsida</taxon>
        <taxon>eudicotyledons</taxon>
        <taxon>Gunneridae</taxon>
        <taxon>Pentapetalae</taxon>
        <taxon>rosids</taxon>
        <taxon>fabids</taxon>
        <taxon>Fabales</taxon>
        <taxon>Fabaceae</taxon>
        <taxon>Papilionoideae</taxon>
        <taxon>50 kb inversion clade</taxon>
        <taxon>NPAAA clade</taxon>
        <taxon>indigoferoid/millettioid clade</taxon>
        <taxon>Phaseoleae</taxon>
        <taxon>Mucuna</taxon>
    </lineage>
</organism>
<proteinExistence type="predicted"/>
<feature type="non-terminal residue" evidence="2">
    <location>
        <position position="1"/>
    </location>
</feature>
<dbReference type="Pfam" id="PF03732">
    <property type="entry name" value="Retrotrans_gag"/>
    <property type="match status" value="1"/>
</dbReference>
<dbReference type="EMBL" id="QJKJ01006819">
    <property type="protein sequence ID" value="RDX85343.1"/>
    <property type="molecule type" value="Genomic_DNA"/>
</dbReference>
<dbReference type="Proteomes" id="UP000257109">
    <property type="component" value="Unassembled WGS sequence"/>
</dbReference>
<keyword evidence="3" id="KW-1185">Reference proteome</keyword>
<accession>A0A371G4T8</accession>
<dbReference type="PANTHER" id="PTHR33223">
    <property type="entry name" value="CCHC-TYPE DOMAIN-CONTAINING PROTEIN"/>
    <property type="match status" value="1"/>
</dbReference>
<evidence type="ECO:0000313" key="2">
    <source>
        <dbReference type="EMBL" id="RDX85343.1"/>
    </source>
</evidence>
<name>A0A371G4T8_MUCPR</name>
<protein>
    <recommendedName>
        <fullName evidence="1">Retrotransposon gag domain-containing protein</fullName>
    </recommendedName>
</protein>
<sequence length="145" mass="16284">SVCTQPRPSRIVSAEIISALSLSRATRPVAEEKITHITYASSPHSCSIPSVVHGASMRRLVDRGAVFSMSLENNDRTLKELAMPDVGDMKRIFLEKFFSASRTATIRKEICGIRQHVGETLHKYWERFNKLCATSPNQINEQLLI</sequence>
<reference evidence="2" key="1">
    <citation type="submission" date="2018-05" db="EMBL/GenBank/DDBJ databases">
        <title>Draft genome of Mucuna pruriens seed.</title>
        <authorList>
            <person name="Nnadi N.E."/>
            <person name="Vos R."/>
            <person name="Hasami M.H."/>
            <person name="Devisetty U.K."/>
            <person name="Aguiy J.C."/>
        </authorList>
    </citation>
    <scope>NUCLEOTIDE SEQUENCE [LARGE SCALE GENOMIC DNA]</scope>
    <source>
        <strain evidence="2">JCA_2017</strain>
    </source>
</reference>
<feature type="non-terminal residue" evidence="2">
    <location>
        <position position="145"/>
    </location>
</feature>
<evidence type="ECO:0000259" key="1">
    <source>
        <dbReference type="Pfam" id="PF03732"/>
    </source>
</evidence>
<gene>
    <name evidence="2" type="ORF">CR513_33487</name>
</gene>
<dbReference type="OrthoDB" id="1431496at2759"/>
<dbReference type="AlphaFoldDB" id="A0A371G4T8"/>